<keyword evidence="3" id="KW-1185">Reference proteome</keyword>
<proteinExistence type="predicted"/>
<dbReference type="AlphaFoldDB" id="A0A370DM23"/>
<sequence>MSILKVIKSKAEHKLAVERLMALMHLNPASGSNEENELEVLSVLIEHYEREQFPVDKPVPLEAIKFRMEQQGLQQKDMLKYFGSASKVSEVLNGKRPLSLSMIRKLHQGLGIPAEVLIQETGQAYKLAAILKSDEINQLFINK</sequence>
<dbReference type="EMBL" id="QFXC01000002">
    <property type="protein sequence ID" value="RDH85962.1"/>
    <property type="molecule type" value="Genomic_DNA"/>
</dbReference>
<evidence type="ECO:0000259" key="1">
    <source>
        <dbReference type="PROSITE" id="PS50943"/>
    </source>
</evidence>
<evidence type="ECO:0000313" key="2">
    <source>
        <dbReference type="EMBL" id="RDH85962.1"/>
    </source>
</evidence>
<dbReference type="InterPro" id="IPR001387">
    <property type="entry name" value="Cro/C1-type_HTH"/>
</dbReference>
<dbReference type="SUPFAM" id="SSF47413">
    <property type="entry name" value="lambda repressor-like DNA-binding domains"/>
    <property type="match status" value="1"/>
</dbReference>
<dbReference type="PANTHER" id="PTHR40455:SF1">
    <property type="entry name" value="ANTITOXIN HIGA"/>
    <property type="match status" value="1"/>
</dbReference>
<accession>A0A370DM23</accession>
<dbReference type="GO" id="GO:0006355">
    <property type="term" value="P:regulation of DNA-templated transcription"/>
    <property type="evidence" value="ECO:0007669"/>
    <property type="project" value="InterPro"/>
</dbReference>
<dbReference type="CDD" id="cd00093">
    <property type="entry name" value="HTH_XRE"/>
    <property type="match status" value="1"/>
</dbReference>
<dbReference type="GO" id="GO:0001046">
    <property type="term" value="F:core promoter sequence-specific DNA binding"/>
    <property type="evidence" value="ECO:0007669"/>
    <property type="project" value="TreeGrafter"/>
</dbReference>
<organism evidence="2 3">
    <name type="scientific">endosymbiont of Galathealinum brachiosum</name>
    <dbReference type="NCBI Taxonomy" id="2200906"/>
    <lineage>
        <taxon>Bacteria</taxon>
        <taxon>Pseudomonadati</taxon>
        <taxon>Pseudomonadota</taxon>
        <taxon>Gammaproteobacteria</taxon>
        <taxon>sulfur-oxidizing symbionts</taxon>
    </lineage>
</organism>
<dbReference type="Proteomes" id="UP000254266">
    <property type="component" value="Unassembled WGS sequence"/>
</dbReference>
<feature type="domain" description="HTH cro/C1-type" evidence="1">
    <location>
        <begin position="64"/>
        <end position="117"/>
    </location>
</feature>
<evidence type="ECO:0000313" key="3">
    <source>
        <dbReference type="Proteomes" id="UP000254266"/>
    </source>
</evidence>
<comment type="caution">
    <text evidence="2">The sequence shown here is derived from an EMBL/GenBank/DDBJ whole genome shotgun (WGS) entry which is preliminary data.</text>
</comment>
<dbReference type="PROSITE" id="PS50943">
    <property type="entry name" value="HTH_CROC1"/>
    <property type="match status" value="1"/>
</dbReference>
<dbReference type="InterPro" id="IPR039060">
    <property type="entry name" value="Antitox_HigA"/>
</dbReference>
<dbReference type="InterPro" id="IPR010982">
    <property type="entry name" value="Lambda_DNA-bd_dom_sf"/>
</dbReference>
<dbReference type="Pfam" id="PF01381">
    <property type="entry name" value="HTH_3"/>
    <property type="match status" value="1"/>
</dbReference>
<dbReference type="PANTHER" id="PTHR40455">
    <property type="entry name" value="ANTITOXIN HIGA"/>
    <property type="match status" value="1"/>
</dbReference>
<protein>
    <recommendedName>
        <fullName evidence="1">HTH cro/C1-type domain-containing protein</fullName>
    </recommendedName>
</protein>
<name>A0A370DM23_9GAMM</name>
<dbReference type="Gene3D" id="1.10.260.40">
    <property type="entry name" value="lambda repressor-like DNA-binding domains"/>
    <property type="match status" value="1"/>
</dbReference>
<reference evidence="2 3" key="1">
    <citation type="journal article" date="2018" name="ISME J.">
        <title>Endosymbiont genomes yield clues of tubeworm success.</title>
        <authorList>
            <person name="Li Y."/>
            <person name="Liles M.R."/>
            <person name="Halanych K.M."/>
        </authorList>
    </citation>
    <scope>NUCLEOTIDE SEQUENCE [LARGE SCALE GENOMIC DNA]</scope>
    <source>
        <strain evidence="2">A1464</strain>
    </source>
</reference>
<gene>
    <name evidence="2" type="ORF">DIZ80_00355</name>
</gene>